<keyword evidence="1" id="KW-0812">Transmembrane</keyword>
<dbReference type="AlphaFoldDB" id="A0A915I9B1"/>
<evidence type="ECO:0000256" key="1">
    <source>
        <dbReference type="SAM" id="Phobius"/>
    </source>
</evidence>
<keyword evidence="1" id="KW-0472">Membrane</keyword>
<protein>
    <submittedName>
        <fullName evidence="3">Uncharacterized protein</fullName>
    </submittedName>
</protein>
<name>A0A915I9B1_ROMCU</name>
<evidence type="ECO:0000313" key="2">
    <source>
        <dbReference type="Proteomes" id="UP000887565"/>
    </source>
</evidence>
<reference evidence="3" key="1">
    <citation type="submission" date="2022-11" db="UniProtKB">
        <authorList>
            <consortium name="WormBaseParasite"/>
        </authorList>
    </citation>
    <scope>IDENTIFICATION</scope>
</reference>
<keyword evidence="1" id="KW-1133">Transmembrane helix</keyword>
<evidence type="ECO:0000313" key="3">
    <source>
        <dbReference type="WBParaSite" id="nRc.2.0.1.t10452-RA"/>
    </source>
</evidence>
<feature type="transmembrane region" description="Helical" evidence="1">
    <location>
        <begin position="14"/>
        <end position="43"/>
    </location>
</feature>
<proteinExistence type="predicted"/>
<organism evidence="2 3">
    <name type="scientific">Romanomermis culicivorax</name>
    <name type="common">Nematode worm</name>
    <dbReference type="NCBI Taxonomy" id="13658"/>
    <lineage>
        <taxon>Eukaryota</taxon>
        <taxon>Metazoa</taxon>
        <taxon>Ecdysozoa</taxon>
        <taxon>Nematoda</taxon>
        <taxon>Enoplea</taxon>
        <taxon>Dorylaimia</taxon>
        <taxon>Mermithida</taxon>
        <taxon>Mermithoidea</taxon>
        <taxon>Mermithidae</taxon>
        <taxon>Romanomermis</taxon>
    </lineage>
</organism>
<keyword evidence="2" id="KW-1185">Reference proteome</keyword>
<accession>A0A915I9B1</accession>
<dbReference type="Proteomes" id="UP000887565">
    <property type="component" value="Unplaced"/>
</dbReference>
<sequence length="70" mass="6924">MAAMVTGVGHGPGLIAIVAAVMGFLAIAVIVVVMGVAGIIMAIEKNRTGVARITAVIGDIPTVGRRGKGL</sequence>
<dbReference type="WBParaSite" id="nRc.2.0.1.t10452-RA">
    <property type="protein sequence ID" value="nRc.2.0.1.t10452-RA"/>
    <property type="gene ID" value="nRc.2.0.1.g10452"/>
</dbReference>